<protein>
    <submittedName>
        <fullName evidence="1">Uncharacterized protein</fullName>
    </submittedName>
</protein>
<proteinExistence type="predicted"/>
<name>A0A024RWB6_HYPJR</name>
<sequence length="66" mass="7749">MHTPCAFGRTWLGDWRENGDIVTETVLLLPRKSRYAEELPLEESLKPSSRRRAVRNVRCLFFEKVS</sequence>
<gene>
    <name evidence="1" type="ORF">M419DRAFT_125374</name>
</gene>
<dbReference type="AlphaFoldDB" id="A0A024RWB6"/>
<dbReference type="EMBL" id="KI911176">
    <property type="protein sequence ID" value="ETR97177.1"/>
    <property type="molecule type" value="Genomic_DNA"/>
</dbReference>
<dbReference type="KEGG" id="trr:M419DRAFT_125374"/>
<dbReference type="HOGENOM" id="CLU_2833000_0_0_1"/>
<reference evidence="2" key="1">
    <citation type="journal article" date="2013" name="Ind. Biotechnol.">
        <title>Comparative genomics analysis of Trichoderma reesei strains.</title>
        <authorList>
            <person name="Koike H."/>
            <person name="Aerts A."/>
            <person name="LaButti K."/>
            <person name="Grigoriev I.V."/>
            <person name="Baker S.E."/>
        </authorList>
    </citation>
    <scope>NUCLEOTIDE SEQUENCE [LARGE SCALE GENOMIC DNA]</scope>
    <source>
        <strain evidence="2">ATCC 56765 / BCRC 32924 / NRRL 11460 / Rut C-30</strain>
    </source>
</reference>
<dbReference type="Proteomes" id="UP000024376">
    <property type="component" value="Unassembled WGS sequence"/>
</dbReference>
<evidence type="ECO:0000313" key="1">
    <source>
        <dbReference type="EMBL" id="ETR97177.1"/>
    </source>
</evidence>
<accession>A0A024RWB6</accession>
<evidence type="ECO:0000313" key="2">
    <source>
        <dbReference type="Proteomes" id="UP000024376"/>
    </source>
</evidence>
<organism evidence="1 2">
    <name type="scientific">Hypocrea jecorina (strain ATCC 56765 / BCRC 32924 / NRRL 11460 / Rut C-30)</name>
    <name type="common">Trichoderma reesei</name>
    <dbReference type="NCBI Taxonomy" id="1344414"/>
    <lineage>
        <taxon>Eukaryota</taxon>
        <taxon>Fungi</taxon>
        <taxon>Dikarya</taxon>
        <taxon>Ascomycota</taxon>
        <taxon>Pezizomycotina</taxon>
        <taxon>Sordariomycetes</taxon>
        <taxon>Hypocreomycetidae</taxon>
        <taxon>Hypocreales</taxon>
        <taxon>Hypocreaceae</taxon>
        <taxon>Trichoderma</taxon>
    </lineage>
</organism>